<dbReference type="InterPro" id="IPR027477">
    <property type="entry name" value="Succ_DH/fumarate_Rdtase_cat_sf"/>
</dbReference>
<evidence type="ECO:0000313" key="5">
    <source>
        <dbReference type="EMBL" id="OYR91034.1"/>
    </source>
</evidence>
<accession>A0A256LC61</accession>
<dbReference type="AlphaFoldDB" id="A0A256LC61"/>
<dbReference type="InterPro" id="IPR003953">
    <property type="entry name" value="FAD-dep_OxRdtase_2_FAD-bd"/>
</dbReference>
<evidence type="ECO:0000259" key="3">
    <source>
        <dbReference type="Pfam" id="PF00890"/>
    </source>
</evidence>
<dbReference type="InterPro" id="IPR036188">
    <property type="entry name" value="FAD/NAD-bd_sf"/>
</dbReference>
<dbReference type="Proteomes" id="UP000216316">
    <property type="component" value="Unassembled WGS sequence"/>
</dbReference>
<dbReference type="EMBL" id="NGNV01000044">
    <property type="protein sequence ID" value="OYR87416.1"/>
    <property type="molecule type" value="Genomic_DNA"/>
</dbReference>
<reference evidence="6 7" key="3">
    <citation type="submission" date="2017-09" db="EMBL/GenBank/DDBJ databases">
        <title>Tripartite evolution among Lactobacillus johnsonii, Lactobacillus taiwanensis, Lactobacillus reuteri and their rodent host.</title>
        <authorList>
            <person name="Wang T."/>
            <person name="Knowles S."/>
            <person name="Cheng C."/>
        </authorList>
    </citation>
    <scope>NUCLEOTIDE SEQUENCE [LARGE SCALE GENOMIC DNA]</scope>
    <source>
        <strain evidence="5 6">609q</strain>
        <strain evidence="4 7">609u</strain>
    </source>
</reference>
<dbReference type="GO" id="GO:0033765">
    <property type="term" value="F:steroid dehydrogenase activity, acting on the CH-CH group of donors"/>
    <property type="evidence" value="ECO:0007669"/>
    <property type="project" value="UniProtKB-ARBA"/>
</dbReference>
<organism evidence="5 6">
    <name type="scientific">Lactobacillus taiwanensis</name>
    <dbReference type="NCBI Taxonomy" id="508451"/>
    <lineage>
        <taxon>Bacteria</taxon>
        <taxon>Bacillati</taxon>
        <taxon>Bacillota</taxon>
        <taxon>Bacilli</taxon>
        <taxon>Lactobacillales</taxon>
        <taxon>Lactobacillaceae</taxon>
        <taxon>Lactobacillus</taxon>
    </lineage>
</organism>
<feature type="domain" description="FAD-dependent oxidoreductase 2 FAD-binding" evidence="3">
    <location>
        <begin position="3"/>
        <end position="91"/>
    </location>
</feature>
<dbReference type="RefSeq" id="WP_094496494.1">
    <property type="nucleotide sequence ID" value="NZ_NGNV01000044.1"/>
</dbReference>
<dbReference type="Gene3D" id="3.90.700.10">
    <property type="entry name" value="Succinate dehydrogenase/fumarate reductase flavoprotein, catalytic domain"/>
    <property type="match status" value="1"/>
</dbReference>
<evidence type="ECO:0000313" key="7">
    <source>
        <dbReference type="Proteomes" id="UP000216316"/>
    </source>
</evidence>
<protein>
    <recommendedName>
        <fullName evidence="3">FAD-dependent oxidoreductase 2 FAD-binding domain-containing protein</fullName>
    </recommendedName>
</protein>
<gene>
    <name evidence="4" type="ORF">CBF53_08215</name>
    <name evidence="5" type="ORF">CBF70_07650</name>
</gene>
<keyword evidence="1" id="KW-0285">Flavoprotein</keyword>
<evidence type="ECO:0000313" key="6">
    <source>
        <dbReference type="Proteomes" id="UP000215828"/>
    </source>
</evidence>
<keyword evidence="2" id="KW-0560">Oxidoreductase</keyword>
<dbReference type="EMBL" id="NGNX01000033">
    <property type="protein sequence ID" value="OYR91034.1"/>
    <property type="molecule type" value="Genomic_DNA"/>
</dbReference>
<reference evidence="4 7" key="2">
    <citation type="submission" date="2017-05" db="EMBL/GenBank/DDBJ databases">
        <authorList>
            <person name="Lin X.B."/>
            <person name="Stothard P."/>
            <person name="Tasseva G."/>
            <person name="Walter J."/>
        </authorList>
    </citation>
    <scope>NUCLEOTIDE SEQUENCE [LARGE SCALE GENOMIC DNA]</scope>
    <source>
        <strain evidence="4 7">609u</strain>
    </source>
</reference>
<dbReference type="Proteomes" id="UP000215828">
    <property type="component" value="Unassembled WGS sequence"/>
</dbReference>
<name>A0A256LC61_9LACO</name>
<reference evidence="5 6" key="1">
    <citation type="submission" date="2017-04" db="EMBL/GenBank/DDBJ databases">
        <authorList>
            <person name="Afonso C.L."/>
            <person name="Miller P.J."/>
            <person name="Scott M.A."/>
            <person name="Spackman E."/>
            <person name="Goraichik I."/>
            <person name="Dimitrov K.M."/>
            <person name="Suarez D.L."/>
            <person name="Swayne D.E."/>
        </authorList>
    </citation>
    <scope>NUCLEOTIDE SEQUENCE [LARGE SCALE GENOMIC DNA]</scope>
    <source>
        <strain evidence="5 6">609q</strain>
    </source>
</reference>
<dbReference type="SUPFAM" id="SSF56425">
    <property type="entry name" value="Succinate dehydrogenase/fumarate reductase flavoprotein, catalytic domain"/>
    <property type="match status" value="1"/>
</dbReference>
<dbReference type="Gene3D" id="3.50.50.60">
    <property type="entry name" value="FAD/NAD(P)-binding domain"/>
    <property type="match status" value="1"/>
</dbReference>
<sequence>MKVNPETLNSEVARYNKLVEKGKDTYFYKKPKFMSIKVQNGPFYAIRANSTTLGTVGGGLVTENFEALTNNRDIIPRIYVVGSNASGLFDSLYLTIKGLSNTFAWNSGRIAGEKASEFVKNINN</sequence>
<proteinExistence type="predicted"/>
<evidence type="ECO:0000313" key="4">
    <source>
        <dbReference type="EMBL" id="OYR87416.1"/>
    </source>
</evidence>
<evidence type="ECO:0000256" key="1">
    <source>
        <dbReference type="ARBA" id="ARBA00022630"/>
    </source>
</evidence>
<keyword evidence="7" id="KW-1185">Reference proteome</keyword>
<evidence type="ECO:0000256" key="2">
    <source>
        <dbReference type="ARBA" id="ARBA00023002"/>
    </source>
</evidence>
<dbReference type="Pfam" id="PF00890">
    <property type="entry name" value="FAD_binding_2"/>
    <property type="match status" value="1"/>
</dbReference>
<comment type="caution">
    <text evidence="5">The sequence shown here is derived from an EMBL/GenBank/DDBJ whole genome shotgun (WGS) entry which is preliminary data.</text>
</comment>